<proteinExistence type="predicted"/>
<gene>
    <name evidence="1" type="ORF">SK128_008566</name>
</gene>
<sequence>MVNIEKLEKSQVSARGWVTRASKILKAMLDEPKSDLSCSELGDALDEFDKRMSTLDDVQSSYELDIDDPEKLDKEIDLAFHLRYEARQWRVKAAQPMAEMVKEEQSN</sequence>
<evidence type="ECO:0000313" key="1">
    <source>
        <dbReference type="EMBL" id="KAK7071213.1"/>
    </source>
</evidence>
<name>A0AAN9A135_HALRR</name>
<feature type="non-terminal residue" evidence="1">
    <location>
        <position position="107"/>
    </location>
</feature>
<accession>A0AAN9A135</accession>
<reference evidence="1 2" key="1">
    <citation type="submission" date="2023-11" db="EMBL/GenBank/DDBJ databases">
        <title>Halocaridina rubra genome assembly.</title>
        <authorList>
            <person name="Smith C."/>
        </authorList>
    </citation>
    <scope>NUCLEOTIDE SEQUENCE [LARGE SCALE GENOMIC DNA]</scope>
    <source>
        <strain evidence="1">EP-1</strain>
        <tissue evidence="1">Whole</tissue>
    </source>
</reference>
<dbReference type="EMBL" id="JAXCGZ010015116">
    <property type="protein sequence ID" value="KAK7071213.1"/>
    <property type="molecule type" value="Genomic_DNA"/>
</dbReference>
<organism evidence="1 2">
    <name type="scientific">Halocaridina rubra</name>
    <name type="common">Hawaiian red shrimp</name>
    <dbReference type="NCBI Taxonomy" id="373956"/>
    <lineage>
        <taxon>Eukaryota</taxon>
        <taxon>Metazoa</taxon>
        <taxon>Ecdysozoa</taxon>
        <taxon>Arthropoda</taxon>
        <taxon>Crustacea</taxon>
        <taxon>Multicrustacea</taxon>
        <taxon>Malacostraca</taxon>
        <taxon>Eumalacostraca</taxon>
        <taxon>Eucarida</taxon>
        <taxon>Decapoda</taxon>
        <taxon>Pleocyemata</taxon>
        <taxon>Caridea</taxon>
        <taxon>Atyoidea</taxon>
        <taxon>Atyidae</taxon>
        <taxon>Halocaridina</taxon>
    </lineage>
</organism>
<evidence type="ECO:0000313" key="2">
    <source>
        <dbReference type="Proteomes" id="UP001381693"/>
    </source>
</evidence>
<dbReference type="AlphaFoldDB" id="A0AAN9A135"/>
<dbReference type="Proteomes" id="UP001381693">
    <property type="component" value="Unassembled WGS sequence"/>
</dbReference>
<keyword evidence="2" id="KW-1185">Reference proteome</keyword>
<protein>
    <submittedName>
        <fullName evidence="1">Uncharacterized protein</fullName>
    </submittedName>
</protein>
<comment type="caution">
    <text evidence="1">The sequence shown here is derived from an EMBL/GenBank/DDBJ whole genome shotgun (WGS) entry which is preliminary data.</text>
</comment>